<dbReference type="Proteomes" id="UP000783871">
    <property type="component" value="Unassembled WGS sequence"/>
</dbReference>
<comment type="caution">
    <text evidence="2">The sequence shown here is derived from an EMBL/GenBank/DDBJ whole genome shotgun (WGS) entry which is preliminary data.</text>
</comment>
<accession>A0ABX0ZHZ6</accession>
<dbReference type="Pfam" id="PF01609">
    <property type="entry name" value="DDE_Tnp_1"/>
    <property type="match status" value="1"/>
</dbReference>
<organism evidence="2 3">
    <name type="scientific">Micromonospora thermarum</name>
    <dbReference type="NCBI Taxonomy" id="2720024"/>
    <lineage>
        <taxon>Bacteria</taxon>
        <taxon>Bacillati</taxon>
        <taxon>Actinomycetota</taxon>
        <taxon>Actinomycetes</taxon>
        <taxon>Micromonosporales</taxon>
        <taxon>Micromonosporaceae</taxon>
        <taxon>Micromonospora</taxon>
    </lineage>
</organism>
<feature type="domain" description="Transposase IS4-like" evidence="1">
    <location>
        <begin position="105"/>
        <end position="275"/>
    </location>
</feature>
<dbReference type="EMBL" id="JAATEO010000095">
    <property type="protein sequence ID" value="NJP35941.1"/>
    <property type="molecule type" value="Genomic_DNA"/>
</dbReference>
<dbReference type="RefSeq" id="WP_168004240.1">
    <property type="nucleotide sequence ID" value="NZ_JAATEO010000095.1"/>
</dbReference>
<evidence type="ECO:0000313" key="2">
    <source>
        <dbReference type="EMBL" id="NJP35941.1"/>
    </source>
</evidence>
<dbReference type="NCBIfam" id="NF033520">
    <property type="entry name" value="transpos_IS982"/>
    <property type="match status" value="1"/>
</dbReference>
<protein>
    <submittedName>
        <fullName evidence="2">IS982 family transposase</fullName>
    </submittedName>
</protein>
<proteinExistence type="predicted"/>
<sequence length="298" mass="32897">MKTNLDTLLTALYVLIDDHVIPPGRRAPGRPKRLSDAELVCLAVAQVLLGARSEHHWLRICYGRLGHLFPYLPKQPGYHKRVKAAAPLICRTTMYLAGLCPTIGDQLRLLDATPVPCGTSRPTAQRSALAEIAGYGYCASHSRWYWGLKLYLLTTAEGLPLAWCLADPKIGEREIAEELLGHARELGALAPGMVVLTDKGLAGRAIERYCAEQVGVLLARPDRTDEKRRFGSLAGVRQWIESVNQTLKGQLNLEGHGGRTPAGVYARVAQRLLAMTAAIWHNWRINADVKRSLTAYDH</sequence>
<dbReference type="InterPro" id="IPR002559">
    <property type="entry name" value="Transposase_11"/>
</dbReference>
<evidence type="ECO:0000259" key="1">
    <source>
        <dbReference type="Pfam" id="PF01609"/>
    </source>
</evidence>
<name>A0ABX0ZHZ6_9ACTN</name>
<reference evidence="2 3" key="1">
    <citation type="submission" date="2020-03" db="EMBL/GenBank/DDBJ databases">
        <title>WGS of actinomycetes isolated from Thailand.</title>
        <authorList>
            <person name="Thawai C."/>
        </authorList>
    </citation>
    <scope>NUCLEOTIDE SEQUENCE [LARGE SCALE GENOMIC DNA]</scope>
    <source>
        <strain evidence="2 3">HSS6-12</strain>
    </source>
</reference>
<evidence type="ECO:0000313" key="3">
    <source>
        <dbReference type="Proteomes" id="UP000783871"/>
    </source>
</evidence>
<gene>
    <name evidence="2" type="ORF">HCJ94_29345</name>
</gene>
<keyword evidence="3" id="KW-1185">Reference proteome</keyword>